<evidence type="ECO:0000256" key="2">
    <source>
        <dbReference type="SAM" id="Phobius"/>
    </source>
</evidence>
<name>A0A2T0RB06_9ACTN</name>
<dbReference type="Proteomes" id="UP000238083">
    <property type="component" value="Unassembled WGS sequence"/>
</dbReference>
<feature type="compositionally biased region" description="Acidic residues" evidence="1">
    <location>
        <begin position="175"/>
        <end position="190"/>
    </location>
</feature>
<reference evidence="4 5" key="1">
    <citation type="submission" date="2018-03" db="EMBL/GenBank/DDBJ databases">
        <title>Genomic Encyclopedia of Archaeal and Bacterial Type Strains, Phase II (KMG-II): from individual species to whole genera.</title>
        <authorList>
            <person name="Goeker M."/>
        </authorList>
    </citation>
    <scope>NUCLEOTIDE SEQUENCE [LARGE SCALE GENOMIC DNA]</scope>
    <source>
        <strain evidence="4 5">DSM 19711</strain>
    </source>
</reference>
<evidence type="ECO:0000256" key="3">
    <source>
        <dbReference type="SAM" id="SignalP"/>
    </source>
</evidence>
<feature type="chain" id="PRO_5038492619" description="Membrane protein (TIGR02234 family)" evidence="3">
    <location>
        <begin position="29"/>
        <end position="228"/>
    </location>
</feature>
<evidence type="ECO:0000313" key="4">
    <source>
        <dbReference type="EMBL" id="PRY18356.1"/>
    </source>
</evidence>
<dbReference type="AlphaFoldDB" id="A0A2T0RB06"/>
<comment type="caution">
    <text evidence="4">The sequence shown here is derived from an EMBL/GenBank/DDBJ whole genome shotgun (WGS) entry which is preliminary data.</text>
</comment>
<dbReference type="EMBL" id="PVZF01000001">
    <property type="protein sequence ID" value="PRY18356.1"/>
    <property type="molecule type" value="Genomic_DNA"/>
</dbReference>
<evidence type="ECO:0000256" key="1">
    <source>
        <dbReference type="SAM" id="MobiDB-lite"/>
    </source>
</evidence>
<evidence type="ECO:0000313" key="5">
    <source>
        <dbReference type="Proteomes" id="UP000238083"/>
    </source>
</evidence>
<sequence>MSRRRTLPPGWGAWFLVAAAAAPTAATARSAWTVMGGSLDQVFGLDQSTYPDGALLGNRWSVMWTQSATPSLLSATVLPVVVLAGLVLAGRPRAVVPAGRGRVLATVVAAATALLGLGGIVGFLAQASGLLTVTQWSGFTSSQLDVFAPPAVASLVAAVLGGVATGVLWPRADLEETAEPEPEPEPEADPEPGPVVDPEPEPEPLVTVSARGFPTPSAAEVQRYRRDL</sequence>
<keyword evidence="3" id="KW-0732">Signal</keyword>
<keyword evidence="5" id="KW-1185">Reference proteome</keyword>
<feature type="transmembrane region" description="Helical" evidence="2">
    <location>
        <begin position="147"/>
        <end position="169"/>
    </location>
</feature>
<feature type="transmembrane region" description="Helical" evidence="2">
    <location>
        <begin position="72"/>
        <end position="91"/>
    </location>
</feature>
<feature type="signal peptide" evidence="3">
    <location>
        <begin position="1"/>
        <end position="28"/>
    </location>
</feature>
<keyword evidence="2" id="KW-1133">Transmembrane helix</keyword>
<feature type="transmembrane region" description="Helical" evidence="2">
    <location>
        <begin position="103"/>
        <end position="127"/>
    </location>
</feature>
<organism evidence="4 5">
    <name type="scientific">Kineococcus rhizosphaerae</name>
    <dbReference type="NCBI Taxonomy" id="559628"/>
    <lineage>
        <taxon>Bacteria</taxon>
        <taxon>Bacillati</taxon>
        <taxon>Actinomycetota</taxon>
        <taxon>Actinomycetes</taxon>
        <taxon>Kineosporiales</taxon>
        <taxon>Kineosporiaceae</taxon>
        <taxon>Kineococcus</taxon>
    </lineage>
</organism>
<keyword evidence="2" id="KW-0472">Membrane</keyword>
<proteinExistence type="predicted"/>
<feature type="region of interest" description="Disordered" evidence="1">
    <location>
        <begin position="175"/>
        <end position="228"/>
    </location>
</feature>
<protein>
    <recommendedName>
        <fullName evidence="6">Membrane protein (TIGR02234 family)</fullName>
    </recommendedName>
</protein>
<dbReference type="RefSeq" id="WP_106206759.1">
    <property type="nucleotide sequence ID" value="NZ_PVZF01000001.1"/>
</dbReference>
<evidence type="ECO:0008006" key="6">
    <source>
        <dbReference type="Google" id="ProtNLM"/>
    </source>
</evidence>
<gene>
    <name evidence="4" type="ORF">CLV37_101601</name>
</gene>
<keyword evidence="2" id="KW-0812">Transmembrane</keyword>
<accession>A0A2T0RB06</accession>